<accession>A0A0A9HQD9</accession>
<sequence length="105" mass="10578">MKVAKSPHARHSTLPLTAPTPSRSDVPADSSAAVPRPNSACAIRPPSNRPIGSRFSDVTTMPRSPANASGSTGTPTPSTALGSTFPSSSAYGPITSCTNDSSGLL</sequence>
<organism evidence="2">
    <name type="scientific">Arundo donax</name>
    <name type="common">Giant reed</name>
    <name type="synonym">Donax arundinaceus</name>
    <dbReference type="NCBI Taxonomy" id="35708"/>
    <lineage>
        <taxon>Eukaryota</taxon>
        <taxon>Viridiplantae</taxon>
        <taxon>Streptophyta</taxon>
        <taxon>Embryophyta</taxon>
        <taxon>Tracheophyta</taxon>
        <taxon>Spermatophyta</taxon>
        <taxon>Magnoliopsida</taxon>
        <taxon>Liliopsida</taxon>
        <taxon>Poales</taxon>
        <taxon>Poaceae</taxon>
        <taxon>PACMAD clade</taxon>
        <taxon>Arundinoideae</taxon>
        <taxon>Arundineae</taxon>
        <taxon>Arundo</taxon>
    </lineage>
</organism>
<reference evidence="2" key="1">
    <citation type="submission" date="2014-09" db="EMBL/GenBank/DDBJ databases">
        <authorList>
            <person name="Magalhaes I.L.F."/>
            <person name="Oliveira U."/>
            <person name="Santos F.R."/>
            <person name="Vidigal T.H.D.A."/>
            <person name="Brescovit A.D."/>
            <person name="Santos A.J."/>
        </authorList>
    </citation>
    <scope>NUCLEOTIDE SEQUENCE</scope>
    <source>
        <tissue evidence="2">Shoot tissue taken approximately 20 cm above the soil surface</tissue>
    </source>
</reference>
<protein>
    <submittedName>
        <fullName evidence="2">Uncharacterized protein</fullName>
    </submittedName>
</protein>
<dbReference type="EMBL" id="GBRH01159847">
    <property type="protein sequence ID" value="JAE38049.1"/>
    <property type="molecule type" value="Transcribed_RNA"/>
</dbReference>
<feature type="compositionally biased region" description="Polar residues" evidence="1">
    <location>
        <begin position="85"/>
        <end position="105"/>
    </location>
</feature>
<feature type="compositionally biased region" description="Basic residues" evidence="1">
    <location>
        <begin position="1"/>
        <end position="11"/>
    </location>
</feature>
<reference evidence="2" key="2">
    <citation type="journal article" date="2015" name="Data Brief">
        <title>Shoot transcriptome of the giant reed, Arundo donax.</title>
        <authorList>
            <person name="Barrero R.A."/>
            <person name="Guerrero F.D."/>
            <person name="Moolhuijzen P."/>
            <person name="Goolsby J.A."/>
            <person name="Tidwell J."/>
            <person name="Bellgard S.E."/>
            <person name="Bellgard M.I."/>
        </authorList>
    </citation>
    <scope>NUCLEOTIDE SEQUENCE</scope>
    <source>
        <tissue evidence="2">Shoot tissue taken approximately 20 cm above the soil surface</tissue>
    </source>
</reference>
<evidence type="ECO:0000256" key="1">
    <source>
        <dbReference type="SAM" id="MobiDB-lite"/>
    </source>
</evidence>
<feature type="compositionally biased region" description="Low complexity" evidence="1">
    <location>
        <begin position="68"/>
        <end position="84"/>
    </location>
</feature>
<evidence type="ECO:0000313" key="2">
    <source>
        <dbReference type="EMBL" id="JAE38049.1"/>
    </source>
</evidence>
<dbReference type="AlphaFoldDB" id="A0A0A9HQD9"/>
<feature type="region of interest" description="Disordered" evidence="1">
    <location>
        <begin position="1"/>
        <end position="105"/>
    </location>
</feature>
<name>A0A0A9HQD9_ARUDO</name>
<proteinExistence type="predicted"/>